<sequence length="326" mass="35502">MDEAIASLQGRLRLTDEEDQRNGGTAARGWSVSSLVHHIIDRNRTLEGCPWSSEKNIIILNEIREHENPLQVNLELCDFHVHVHELPLSMMNLGVATLLGNRICWFRDLDMDDSGCAWGRPSACVWPSMFPGPFSAPSRFALLLGMSFWCISPMNGFRTSATSVANWVILPRPQVFSASRTHGEFQIRVCSGLMVSKRGGCVRWISGLGQGTSAKTWRQTGTSRGGHPYIRCELQSREDDPAGSARDTRGLVQDIGVDSNSGSDGSMTAPVGLGPRAPLTLGAMHGQSDMGEPGYYYGQCGGWIGLSAASVHSSGLTRKAGVRQTW</sequence>
<gene>
    <name evidence="2" type="ORF">Salat_1658900</name>
</gene>
<proteinExistence type="predicted"/>
<dbReference type="AlphaFoldDB" id="A0AAE2CJN9"/>
<keyword evidence="3" id="KW-1185">Reference proteome</keyword>
<accession>A0AAE2CJN9</accession>
<dbReference type="Proteomes" id="UP001293254">
    <property type="component" value="Unassembled WGS sequence"/>
</dbReference>
<feature type="region of interest" description="Disordered" evidence="1">
    <location>
        <begin position="236"/>
        <end position="273"/>
    </location>
</feature>
<name>A0AAE2CJN9_9LAMI</name>
<comment type="caution">
    <text evidence="2">The sequence shown here is derived from an EMBL/GenBank/DDBJ whole genome shotgun (WGS) entry which is preliminary data.</text>
</comment>
<reference evidence="2" key="2">
    <citation type="journal article" date="2024" name="Plant">
        <title>Genomic evolution and insights into agronomic trait innovations of Sesamum species.</title>
        <authorList>
            <person name="Miao H."/>
            <person name="Wang L."/>
            <person name="Qu L."/>
            <person name="Liu H."/>
            <person name="Sun Y."/>
            <person name="Le M."/>
            <person name="Wang Q."/>
            <person name="Wei S."/>
            <person name="Zheng Y."/>
            <person name="Lin W."/>
            <person name="Duan Y."/>
            <person name="Cao H."/>
            <person name="Xiong S."/>
            <person name="Wang X."/>
            <person name="Wei L."/>
            <person name="Li C."/>
            <person name="Ma Q."/>
            <person name="Ju M."/>
            <person name="Zhao R."/>
            <person name="Li G."/>
            <person name="Mu C."/>
            <person name="Tian Q."/>
            <person name="Mei H."/>
            <person name="Zhang T."/>
            <person name="Gao T."/>
            <person name="Zhang H."/>
        </authorList>
    </citation>
    <scope>NUCLEOTIDE SEQUENCE</scope>
    <source>
        <strain evidence="2">3651</strain>
    </source>
</reference>
<evidence type="ECO:0000313" key="2">
    <source>
        <dbReference type="EMBL" id="KAK4424653.1"/>
    </source>
</evidence>
<evidence type="ECO:0000313" key="3">
    <source>
        <dbReference type="Proteomes" id="UP001293254"/>
    </source>
</evidence>
<evidence type="ECO:0000256" key="1">
    <source>
        <dbReference type="SAM" id="MobiDB-lite"/>
    </source>
</evidence>
<organism evidence="2 3">
    <name type="scientific">Sesamum alatum</name>
    <dbReference type="NCBI Taxonomy" id="300844"/>
    <lineage>
        <taxon>Eukaryota</taxon>
        <taxon>Viridiplantae</taxon>
        <taxon>Streptophyta</taxon>
        <taxon>Embryophyta</taxon>
        <taxon>Tracheophyta</taxon>
        <taxon>Spermatophyta</taxon>
        <taxon>Magnoliopsida</taxon>
        <taxon>eudicotyledons</taxon>
        <taxon>Gunneridae</taxon>
        <taxon>Pentapetalae</taxon>
        <taxon>asterids</taxon>
        <taxon>lamiids</taxon>
        <taxon>Lamiales</taxon>
        <taxon>Pedaliaceae</taxon>
        <taxon>Sesamum</taxon>
    </lineage>
</organism>
<dbReference type="EMBL" id="JACGWO010000006">
    <property type="protein sequence ID" value="KAK4424653.1"/>
    <property type="molecule type" value="Genomic_DNA"/>
</dbReference>
<reference evidence="2" key="1">
    <citation type="submission" date="2020-06" db="EMBL/GenBank/DDBJ databases">
        <authorList>
            <person name="Li T."/>
            <person name="Hu X."/>
            <person name="Zhang T."/>
            <person name="Song X."/>
            <person name="Zhang H."/>
            <person name="Dai N."/>
            <person name="Sheng W."/>
            <person name="Hou X."/>
            <person name="Wei L."/>
        </authorList>
    </citation>
    <scope>NUCLEOTIDE SEQUENCE</scope>
    <source>
        <strain evidence="2">3651</strain>
        <tissue evidence="2">Leaf</tissue>
    </source>
</reference>
<protein>
    <submittedName>
        <fullName evidence="2">Uncharacterized protein</fullName>
    </submittedName>
</protein>